<dbReference type="GO" id="GO:0016787">
    <property type="term" value="F:hydrolase activity"/>
    <property type="evidence" value="ECO:0007669"/>
    <property type="project" value="UniProtKB-KW"/>
</dbReference>
<dbReference type="Pfam" id="PF00768">
    <property type="entry name" value="Peptidase_S11"/>
    <property type="match status" value="1"/>
</dbReference>
<gene>
    <name evidence="13" type="ORF">OW255_08475</name>
</gene>
<evidence type="ECO:0000313" key="14">
    <source>
        <dbReference type="Proteomes" id="UP001163115"/>
    </source>
</evidence>
<feature type="repeat" description="Cell wall-binding" evidence="8">
    <location>
        <begin position="363"/>
        <end position="382"/>
    </location>
</feature>
<dbReference type="PROSITE" id="PS51170">
    <property type="entry name" value="CW"/>
    <property type="match status" value="2"/>
</dbReference>
<keyword evidence="14" id="KW-1185">Reference proteome</keyword>
<evidence type="ECO:0000256" key="6">
    <source>
        <dbReference type="ARBA" id="ARBA00022984"/>
    </source>
</evidence>
<dbReference type="SUPFAM" id="SSF56601">
    <property type="entry name" value="beta-lactamase/transpeptidase-like"/>
    <property type="match status" value="1"/>
</dbReference>
<dbReference type="InterPro" id="IPR012338">
    <property type="entry name" value="Beta-lactam/transpept-like"/>
</dbReference>
<keyword evidence="4 13" id="KW-0378">Hydrolase</keyword>
<dbReference type="InterPro" id="IPR001967">
    <property type="entry name" value="Peptidase_S11_N"/>
</dbReference>
<name>A0ABY7AGD2_9FIRM</name>
<evidence type="ECO:0000256" key="8">
    <source>
        <dbReference type="PROSITE-ProRule" id="PRU00591"/>
    </source>
</evidence>
<evidence type="ECO:0000256" key="10">
    <source>
        <dbReference type="SAM" id="MobiDB-lite"/>
    </source>
</evidence>
<sequence length="444" mass="47090">MTKKSLRRCSLAIVFSILASIPTYGDVPVVQPFPGSTGQNTENSTGPGAGLPGSSTQATEPAASQSTGNTANTTNASNIAQPQIASEGAVLLDAQTGTILFGKNAETRYYPASITKLMTALLVAERTNLSDTVVYSKTATTNLESGAVTLGLVEGDRLTVEQSLYGLMLKSANEVANGLAEHVSGSVSGFAALMNAKAKELGCTNTNFVNPNGLTSSSHYTTPRDMALIARAVFQNDKVRKVTSTVSYQIPATKKAGARTITMGHKMINSGDARYYPGVIGGKTGYTSAAGNTLVTCAEKNGVRLIAVVMKSKSTHYADTKALLDYGFAVKGSGNTLTQNSSGGWEKSGSHWFYKKQDGNRAASQWLNIDGADYYFNPDGTMATGWRELSSGTWYYLKPSGAMARNYWVESSSLWYYLGGDGIMLKNTTTPDGYKVNGSGVWVK</sequence>
<dbReference type="InterPro" id="IPR018044">
    <property type="entry name" value="Peptidase_S11"/>
</dbReference>
<dbReference type="Pfam" id="PF19085">
    <property type="entry name" value="Choline_bind_2"/>
    <property type="match status" value="1"/>
</dbReference>
<feature type="repeat" description="Cell wall-binding" evidence="8">
    <location>
        <begin position="383"/>
        <end position="403"/>
    </location>
</feature>
<dbReference type="RefSeq" id="WP_268116361.1">
    <property type="nucleotide sequence ID" value="NZ_CP113524.1"/>
</dbReference>
<accession>A0ABY7AGD2</accession>
<feature type="region of interest" description="Disordered" evidence="10">
    <location>
        <begin position="32"/>
        <end position="75"/>
    </location>
</feature>
<evidence type="ECO:0000256" key="5">
    <source>
        <dbReference type="ARBA" id="ARBA00022960"/>
    </source>
</evidence>
<feature type="compositionally biased region" description="Polar residues" evidence="10">
    <location>
        <begin position="34"/>
        <end position="46"/>
    </location>
</feature>
<proteinExistence type="inferred from homology"/>
<keyword evidence="7" id="KW-0961">Cell wall biogenesis/degradation</keyword>
<dbReference type="PANTHER" id="PTHR21581">
    <property type="entry name" value="D-ALANYL-D-ALANINE CARBOXYPEPTIDASE"/>
    <property type="match status" value="1"/>
</dbReference>
<evidence type="ECO:0000256" key="1">
    <source>
        <dbReference type="ARBA" id="ARBA00007164"/>
    </source>
</evidence>
<dbReference type="SUPFAM" id="SSF69360">
    <property type="entry name" value="Cell wall binding repeat"/>
    <property type="match status" value="1"/>
</dbReference>
<evidence type="ECO:0000256" key="11">
    <source>
        <dbReference type="SAM" id="SignalP"/>
    </source>
</evidence>
<keyword evidence="5" id="KW-0133">Cell shape</keyword>
<reference evidence="13" key="1">
    <citation type="submission" date="2022-11" db="EMBL/GenBank/DDBJ databases">
        <title>Lacrimispora xylanolytica sy1, complete genome.</title>
        <authorList>
            <person name="Choi S."/>
        </authorList>
    </citation>
    <scope>NUCLEOTIDE SEQUENCE</scope>
    <source>
        <strain evidence="13">Sy1</strain>
    </source>
</reference>
<keyword evidence="2 11" id="KW-0732">Signal</keyword>
<dbReference type="Gene3D" id="3.40.710.10">
    <property type="entry name" value="DD-peptidase/beta-lactamase superfamily"/>
    <property type="match status" value="1"/>
</dbReference>
<dbReference type="PRINTS" id="PR00725">
    <property type="entry name" value="DADACBPTASE1"/>
</dbReference>
<feature type="domain" description="Peptidase S11 D-alanyl-D-alanine carboxypeptidase A N-terminal" evidence="12">
    <location>
        <begin position="78"/>
        <end position="313"/>
    </location>
</feature>
<keyword evidence="3" id="KW-0677">Repeat</keyword>
<feature type="signal peptide" evidence="11">
    <location>
        <begin position="1"/>
        <end position="25"/>
    </location>
</feature>
<evidence type="ECO:0000259" key="12">
    <source>
        <dbReference type="Pfam" id="PF00768"/>
    </source>
</evidence>
<dbReference type="PANTHER" id="PTHR21581:SF6">
    <property type="entry name" value="TRAFFICKING PROTEIN PARTICLE COMPLEX SUBUNIT 12"/>
    <property type="match status" value="1"/>
</dbReference>
<evidence type="ECO:0000256" key="9">
    <source>
        <dbReference type="RuleBase" id="RU004016"/>
    </source>
</evidence>
<dbReference type="InterPro" id="IPR018337">
    <property type="entry name" value="Cell_wall/Cho-bd_repeat"/>
</dbReference>
<evidence type="ECO:0000256" key="3">
    <source>
        <dbReference type="ARBA" id="ARBA00022737"/>
    </source>
</evidence>
<evidence type="ECO:0000256" key="7">
    <source>
        <dbReference type="ARBA" id="ARBA00023316"/>
    </source>
</evidence>
<evidence type="ECO:0000313" key="13">
    <source>
        <dbReference type="EMBL" id="WAJ25532.1"/>
    </source>
</evidence>
<dbReference type="EMBL" id="CP113524">
    <property type="protein sequence ID" value="WAJ25532.1"/>
    <property type="molecule type" value="Genomic_DNA"/>
</dbReference>
<evidence type="ECO:0000256" key="2">
    <source>
        <dbReference type="ARBA" id="ARBA00022729"/>
    </source>
</evidence>
<comment type="similarity">
    <text evidence="1 9">Belongs to the peptidase S11 family.</text>
</comment>
<protein>
    <submittedName>
        <fullName evidence="13">Serine hydrolase</fullName>
    </submittedName>
</protein>
<keyword evidence="6" id="KW-0573">Peptidoglycan synthesis</keyword>
<organism evidence="13 14">
    <name type="scientific">Lacrimispora xylanolytica</name>
    <dbReference type="NCBI Taxonomy" id="29375"/>
    <lineage>
        <taxon>Bacteria</taxon>
        <taxon>Bacillati</taxon>
        <taxon>Bacillota</taxon>
        <taxon>Clostridia</taxon>
        <taxon>Lachnospirales</taxon>
        <taxon>Lachnospiraceae</taxon>
        <taxon>Lacrimispora</taxon>
    </lineage>
</organism>
<feature type="compositionally biased region" description="Low complexity" evidence="10">
    <location>
        <begin position="62"/>
        <end position="75"/>
    </location>
</feature>
<dbReference type="Pfam" id="PF19127">
    <property type="entry name" value="Choline_bind_3"/>
    <property type="match status" value="1"/>
</dbReference>
<evidence type="ECO:0000256" key="4">
    <source>
        <dbReference type="ARBA" id="ARBA00022801"/>
    </source>
</evidence>
<feature type="chain" id="PRO_5045858490" evidence="11">
    <location>
        <begin position="26"/>
        <end position="444"/>
    </location>
</feature>
<dbReference type="Gene3D" id="2.10.270.20">
    <property type="match status" value="1"/>
</dbReference>
<dbReference type="Proteomes" id="UP001163115">
    <property type="component" value="Chromosome"/>
</dbReference>